<keyword evidence="4" id="KW-1185">Reference proteome</keyword>
<reference evidence="5" key="1">
    <citation type="submission" date="2017-02" db="UniProtKB">
        <authorList>
            <consortium name="WormBaseParasite"/>
        </authorList>
    </citation>
    <scope>IDENTIFICATION</scope>
</reference>
<accession>A0A0N4YJB6</accession>
<name>A0A0N4YJB6_NIPBR</name>
<proteinExistence type="predicted"/>
<feature type="signal peptide" evidence="2">
    <location>
        <begin position="1"/>
        <end position="20"/>
    </location>
</feature>
<evidence type="ECO:0000256" key="2">
    <source>
        <dbReference type="SAM" id="SignalP"/>
    </source>
</evidence>
<reference evidence="3 4" key="2">
    <citation type="submission" date="2018-11" db="EMBL/GenBank/DDBJ databases">
        <authorList>
            <consortium name="Pathogen Informatics"/>
        </authorList>
    </citation>
    <scope>NUCLEOTIDE SEQUENCE [LARGE SCALE GENOMIC DNA]</scope>
</reference>
<evidence type="ECO:0000313" key="5">
    <source>
        <dbReference type="WBParaSite" id="NBR_0001704801-mRNA-1"/>
    </source>
</evidence>
<dbReference type="EMBL" id="UYSL01022531">
    <property type="protein sequence ID" value="VDL80662.1"/>
    <property type="molecule type" value="Genomic_DNA"/>
</dbReference>
<feature type="chain" id="PRO_5043125749" evidence="2">
    <location>
        <begin position="21"/>
        <end position="201"/>
    </location>
</feature>
<evidence type="ECO:0000313" key="4">
    <source>
        <dbReference type="Proteomes" id="UP000271162"/>
    </source>
</evidence>
<feature type="compositionally biased region" description="Basic and acidic residues" evidence="1">
    <location>
        <begin position="106"/>
        <end position="132"/>
    </location>
</feature>
<gene>
    <name evidence="3" type="ORF">NBR_LOCUS17049</name>
</gene>
<evidence type="ECO:0000256" key="1">
    <source>
        <dbReference type="SAM" id="MobiDB-lite"/>
    </source>
</evidence>
<protein>
    <submittedName>
        <fullName evidence="5">Secreted phosphoprotein 1</fullName>
    </submittedName>
</protein>
<dbReference type="AlphaFoldDB" id="A0A0N4YJB6"/>
<feature type="region of interest" description="Disordered" evidence="1">
    <location>
        <begin position="97"/>
        <end position="201"/>
    </location>
</feature>
<sequence>MSQFFVVELLLLMATPSMYSDEVQPIEDVSAQSMTTPTAKQPFYKRKQDEEDCNPSLKKWLRKAIQYSLRTHLQYSKKADTPGPVEGIEDLDIVDSITDHSDDDSDHNSSRRDYRTTVEEHQADRLARDQPKKTSANTSATTKAPPKGKHREENVGRTEGNSSNLRSNSPPSPAHRPQDRQALAPTSRSSPLRRSSSVHRL</sequence>
<dbReference type="WBParaSite" id="NBR_0001704801-mRNA-1">
    <property type="protein sequence ID" value="NBR_0001704801-mRNA-1"/>
    <property type="gene ID" value="NBR_0001704801"/>
</dbReference>
<feature type="compositionally biased region" description="Low complexity" evidence="1">
    <location>
        <begin position="133"/>
        <end position="145"/>
    </location>
</feature>
<organism evidence="5">
    <name type="scientific">Nippostrongylus brasiliensis</name>
    <name type="common">Rat hookworm</name>
    <dbReference type="NCBI Taxonomy" id="27835"/>
    <lineage>
        <taxon>Eukaryota</taxon>
        <taxon>Metazoa</taxon>
        <taxon>Ecdysozoa</taxon>
        <taxon>Nematoda</taxon>
        <taxon>Chromadorea</taxon>
        <taxon>Rhabditida</taxon>
        <taxon>Rhabditina</taxon>
        <taxon>Rhabditomorpha</taxon>
        <taxon>Strongyloidea</taxon>
        <taxon>Heligmosomidae</taxon>
        <taxon>Nippostrongylus</taxon>
    </lineage>
</organism>
<dbReference type="Proteomes" id="UP000271162">
    <property type="component" value="Unassembled WGS sequence"/>
</dbReference>
<evidence type="ECO:0000313" key="3">
    <source>
        <dbReference type="EMBL" id="VDL80662.1"/>
    </source>
</evidence>
<keyword evidence="2" id="KW-0732">Signal</keyword>